<dbReference type="Proteomes" id="UP000322234">
    <property type="component" value="Unassembled WGS sequence"/>
</dbReference>
<evidence type="ECO:0000313" key="2">
    <source>
        <dbReference type="Proteomes" id="UP000322234"/>
    </source>
</evidence>
<evidence type="ECO:0008006" key="3">
    <source>
        <dbReference type="Google" id="ProtNLM"/>
    </source>
</evidence>
<reference evidence="1" key="1">
    <citation type="submission" date="2019-10" db="EMBL/GenBank/DDBJ databases">
        <title>The sequence and de novo assembly of the wild yak genome.</title>
        <authorList>
            <person name="Liu Y."/>
        </authorList>
    </citation>
    <scope>NUCLEOTIDE SEQUENCE [LARGE SCALE GENOMIC DNA]</scope>
    <source>
        <strain evidence="1">WY2019</strain>
    </source>
</reference>
<dbReference type="EMBL" id="VBQZ03000198">
    <property type="protein sequence ID" value="MXQ97670.1"/>
    <property type="molecule type" value="Genomic_DNA"/>
</dbReference>
<dbReference type="InterPro" id="IPR050150">
    <property type="entry name" value="IgV_Light_Chain"/>
</dbReference>
<dbReference type="PANTHER" id="PTHR23267">
    <property type="entry name" value="IMMUNOGLOBULIN LIGHT CHAIN"/>
    <property type="match status" value="1"/>
</dbReference>
<sequence length="134" mass="14330">MSWEGPHHGLDAELLRLLAYGSGVEAQTVIQEPSLSVSPGGTVTLTCGLSSGVLGTIRADPGGLRVTVSGILGPGYADSAALRVRDFGSECHPLLHWRQQQHWGLYVSWYQQLPGKAPRVLTCENSKRPSGLPD</sequence>
<dbReference type="AlphaFoldDB" id="A0A6B0S657"/>
<protein>
    <recommendedName>
        <fullName evidence="3">Ig-like domain-containing protein</fullName>
    </recommendedName>
</protein>
<dbReference type="InterPro" id="IPR013783">
    <property type="entry name" value="Ig-like_fold"/>
</dbReference>
<evidence type="ECO:0000313" key="1">
    <source>
        <dbReference type="EMBL" id="MXQ97670.1"/>
    </source>
</evidence>
<comment type="caution">
    <text evidence="1">The sequence shown here is derived from an EMBL/GenBank/DDBJ whole genome shotgun (WGS) entry which is preliminary data.</text>
</comment>
<gene>
    <name evidence="1" type="ORF">E5288_WYG019132</name>
</gene>
<organism evidence="1 2">
    <name type="scientific">Bos mutus</name>
    <name type="common">wild yak</name>
    <dbReference type="NCBI Taxonomy" id="72004"/>
    <lineage>
        <taxon>Eukaryota</taxon>
        <taxon>Metazoa</taxon>
        <taxon>Chordata</taxon>
        <taxon>Craniata</taxon>
        <taxon>Vertebrata</taxon>
        <taxon>Euteleostomi</taxon>
        <taxon>Mammalia</taxon>
        <taxon>Eutheria</taxon>
        <taxon>Laurasiatheria</taxon>
        <taxon>Artiodactyla</taxon>
        <taxon>Ruminantia</taxon>
        <taxon>Pecora</taxon>
        <taxon>Bovidae</taxon>
        <taxon>Bovinae</taxon>
        <taxon>Bos</taxon>
    </lineage>
</organism>
<proteinExistence type="predicted"/>
<keyword evidence="2" id="KW-1185">Reference proteome</keyword>
<dbReference type="InterPro" id="IPR036179">
    <property type="entry name" value="Ig-like_dom_sf"/>
</dbReference>
<accession>A0A6B0S657</accession>
<name>A0A6B0S657_9CETA</name>
<dbReference type="Gene3D" id="2.60.40.10">
    <property type="entry name" value="Immunoglobulins"/>
    <property type="match status" value="1"/>
</dbReference>
<dbReference type="SUPFAM" id="SSF48726">
    <property type="entry name" value="Immunoglobulin"/>
    <property type="match status" value="1"/>
</dbReference>